<dbReference type="SUPFAM" id="SSF103473">
    <property type="entry name" value="MFS general substrate transporter"/>
    <property type="match status" value="1"/>
</dbReference>
<name>A0ABT0W9C1_9BACI</name>
<evidence type="ECO:0000256" key="6">
    <source>
        <dbReference type="SAM" id="Phobius"/>
    </source>
</evidence>
<keyword evidence="5 6" id="KW-0472">Membrane</keyword>
<evidence type="ECO:0000259" key="7">
    <source>
        <dbReference type="PROSITE" id="PS50850"/>
    </source>
</evidence>
<dbReference type="Gene3D" id="1.20.1250.20">
    <property type="entry name" value="MFS general substrate transporter like domains"/>
    <property type="match status" value="1"/>
</dbReference>
<dbReference type="PANTHER" id="PTHR42718">
    <property type="entry name" value="MAJOR FACILITATOR SUPERFAMILY MULTIDRUG TRANSPORTER MFSC"/>
    <property type="match status" value="1"/>
</dbReference>
<evidence type="ECO:0000313" key="9">
    <source>
        <dbReference type="Proteomes" id="UP001523262"/>
    </source>
</evidence>
<feature type="domain" description="Major facilitator superfamily (MFS) profile" evidence="7">
    <location>
        <begin position="1"/>
        <end position="189"/>
    </location>
</feature>
<feature type="transmembrane region" description="Helical" evidence="6">
    <location>
        <begin position="12"/>
        <end position="31"/>
    </location>
</feature>
<reference evidence="8 9" key="1">
    <citation type="submission" date="2022-06" db="EMBL/GenBank/DDBJ databases">
        <authorList>
            <person name="Jeon C.O."/>
        </authorList>
    </citation>
    <scope>NUCLEOTIDE SEQUENCE [LARGE SCALE GENOMIC DNA]</scope>
    <source>
        <strain evidence="8 9">KCTC 13943</strain>
    </source>
</reference>
<dbReference type="PANTHER" id="PTHR42718:SF9">
    <property type="entry name" value="MAJOR FACILITATOR SUPERFAMILY MULTIDRUG TRANSPORTER MFSC"/>
    <property type="match status" value="1"/>
</dbReference>
<evidence type="ECO:0000256" key="3">
    <source>
        <dbReference type="ARBA" id="ARBA00022692"/>
    </source>
</evidence>
<evidence type="ECO:0000313" key="8">
    <source>
        <dbReference type="EMBL" id="MCM2532609.1"/>
    </source>
</evidence>
<sequence length="199" mass="21665">MPISGRLFDRIGARPLGIIGLVIVTIATLGFTNLGLDTSSSTIQWLYIMRNAGVSTAMMPLMTAGMNSIPFELTSQGTAMNNTMRQVASSFGTAILTTYMTTQSKIQAVHLSWQVTPTSQSGLYLMKIQQLMQAHGMSVSKSKQAAITMVNGLIQQKAIVTGMNDAFMLAAFLTAFGVVLVLFYKRKKHEEVDGPKNHR</sequence>
<dbReference type="InterPro" id="IPR020846">
    <property type="entry name" value="MFS_dom"/>
</dbReference>
<accession>A0ABT0W9C1</accession>
<dbReference type="InterPro" id="IPR011701">
    <property type="entry name" value="MFS"/>
</dbReference>
<dbReference type="PROSITE" id="PS50850">
    <property type="entry name" value="MFS"/>
    <property type="match status" value="1"/>
</dbReference>
<comment type="subcellular location">
    <subcellularLocation>
        <location evidence="1">Cell membrane</location>
        <topology evidence="1">Multi-pass membrane protein</topology>
    </subcellularLocation>
</comment>
<keyword evidence="9" id="KW-1185">Reference proteome</keyword>
<dbReference type="EMBL" id="JAMQCR010000001">
    <property type="protein sequence ID" value="MCM2532609.1"/>
    <property type="molecule type" value="Genomic_DNA"/>
</dbReference>
<evidence type="ECO:0000256" key="1">
    <source>
        <dbReference type="ARBA" id="ARBA00004651"/>
    </source>
</evidence>
<protein>
    <submittedName>
        <fullName evidence="8">MFS transporter</fullName>
    </submittedName>
</protein>
<keyword evidence="4 6" id="KW-1133">Transmembrane helix</keyword>
<gene>
    <name evidence="8" type="ORF">NDK43_09705</name>
</gene>
<dbReference type="InterPro" id="IPR036259">
    <property type="entry name" value="MFS_trans_sf"/>
</dbReference>
<feature type="transmembrane region" description="Helical" evidence="6">
    <location>
        <begin position="166"/>
        <end position="184"/>
    </location>
</feature>
<proteinExistence type="predicted"/>
<dbReference type="Proteomes" id="UP001523262">
    <property type="component" value="Unassembled WGS sequence"/>
</dbReference>
<dbReference type="Pfam" id="PF07690">
    <property type="entry name" value="MFS_1"/>
    <property type="match status" value="1"/>
</dbReference>
<evidence type="ECO:0000256" key="5">
    <source>
        <dbReference type="ARBA" id="ARBA00023136"/>
    </source>
</evidence>
<keyword evidence="3 6" id="KW-0812">Transmembrane</keyword>
<comment type="caution">
    <text evidence="8">The sequence shown here is derived from an EMBL/GenBank/DDBJ whole genome shotgun (WGS) entry which is preliminary data.</text>
</comment>
<evidence type="ECO:0000256" key="2">
    <source>
        <dbReference type="ARBA" id="ARBA00022448"/>
    </source>
</evidence>
<keyword evidence="2" id="KW-0813">Transport</keyword>
<organism evidence="8 9">
    <name type="scientific">Neobacillus pocheonensis</name>
    <dbReference type="NCBI Taxonomy" id="363869"/>
    <lineage>
        <taxon>Bacteria</taxon>
        <taxon>Bacillati</taxon>
        <taxon>Bacillota</taxon>
        <taxon>Bacilli</taxon>
        <taxon>Bacillales</taxon>
        <taxon>Bacillaceae</taxon>
        <taxon>Neobacillus</taxon>
    </lineage>
</organism>
<evidence type="ECO:0000256" key="4">
    <source>
        <dbReference type="ARBA" id="ARBA00022989"/>
    </source>
</evidence>